<keyword evidence="14" id="KW-1185">Reference proteome</keyword>
<evidence type="ECO:0000256" key="5">
    <source>
        <dbReference type="ARBA" id="ARBA00022989"/>
    </source>
</evidence>
<feature type="coiled-coil region" evidence="10">
    <location>
        <begin position="100"/>
        <end position="127"/>
    </location>
</feature>
<keyword evidence="3" id="KW-0145">Chemotaxis</keyword>
<evidence type="ECO:0000256" key="4">
    <source>
        <dbReference type="ARBA" id="ARBA00022692"/>
    </source>
</evidence>
<evidence type="ECO:0000313" key="13">
    <source>
        <dbReference type="EMBL" id="MBT8768271.1"/>
    </source>
</evidence>
<feature type="region of interest" description="Disordered" evidence="11">
    <location>
        <begin position="1"/>
        <end position="21"/>
    </location>
</feature>
<keyword evidence="6" id="KW-0472">Membrane</keyword>
<dbReference type="Gene3D" id="3.30.450.20">
    <property type="entry name" value="PAS domain"/>
    <property type="match status" value="1"/>
</dbReference>
<comment type="caution">
    <text evidence="13">The sequence shown here is derived from an EMBL/GenBank/DDBJ whole genome shotgun (WGS) entry which is preliminary data.</text>
</comment>
<dbReference type="InterPro" id="IPR004089">
    <property type="entry name" value="MCPsignal_dom"/>
</dbReference>
<reference evidence="13 14" key="1">
    <citation type="submission" date="2021-04" db="EMBL/GenBank/DDBJ databases">
        <title>Pseudomonas boanensis sp. nov., a bacterium isolated from river water used for household purposes in Boane District, Mozambique.</title>
        <authorList>
            <person name="Nicklasson M."/>
            <person name="Martin-Rodriguez A.J."/>
            <person name="Thorell K."/>
            <person name="Neves L."/>
            <person name="Mussagy A."/>
            <person name="Rydberg H.A."/>
            <person name="Hernroth B."/>
            <person name="Svensson-Stadler L."/>
            <person name="Sjoling A."/>
        </authorList>
    </citation>
    <scope>NUCLEOTIDE SEQUENCE [LARGE SCALE GENOMIC DNA]</scope>
    <source>
        <strain evidence="13 14">DB1</strain>
    </source>
</reference>
<accession>A0ABS5XKQ0</accession>
<keyword evidence="2" id="KW-1003">Cell membrane</keyword>
<dbReference type="Pfam" id="PF02743">
    <property type="entry name" value="dCache_1"/>
    <property type="match status" value="1"/>
</dbReference>
<keyword evidence="5" id="KW-1133">Transmembrane helix</keyword>
<evidence type="ECO:0000256" key="3">
    <source>
        <dbReference type="ARBA" id="ARBA00022500"/>
    </source>
</evidence>
<proteinExistence type="inferred from homology"/>
<dbReference type="SMART" id="SM00283">
    <property type="entry name" value="MA"/>
    <property type="match status" value="1"/>
</dbReference>
<dbReference type="PRINTS" id="PR00260">
    <property type="entry name" value="CHEMTRNSDUCR"/>
</dbReference>
<organism evidence="13 14">
    <name type="scientific">Metapseudomonas boanensis</name>
    <dbReference type="NCBI Taxonomy" id="2822138"/>
    <lineage>
        <taxon>Bacteria</taxon>
        <taxon>Pseudomonadati</taxon>
        <taxon>Pseudomonadota</taxon>
        <taxon>Gammaproteobacteria</taxon>
        <taxon>Pseudomonadales</taxon>
        <taxon>Pseudomonadaceae</taxon>
        <taxon>Metapseudomonas</taxon>
    </lineage>
</organism>
<evidence type="ECO:0000256" key="1">
    <source>
        <dbReference type="ARBA" id="ARBA00004651"/>
    </source>
</evidence>
<evidence type="ECO:0000256" key="6">
    <source>
        <dbReference type="ARBA" id="ARBA00023136"/>
    </source>
</evidence>
<evidence type="ECO:0000259" key="12">
    <source>
        <dbReference type="PROSITE" id="PS50111"/>
    </source>
</evidence>
<dbReference type="Gene3D" id="1.10.287.950">
    <property type="entry name" value="Methyl-accepting chemotaxis protein"/>
    <property type="match status" value="1"/>
</dbReference>
<dbReference type="PANTHER" id="PTHR32089">
    <property type="entry name" value="METHYL-ACCEPTING CHEMOTAXIS PROTEIN MCPB"/>
    <property type="match status" value="1"/>
</dbReference>
<dbReference type="PROSITE" id="PS50111">
    <property type="entry name" value="CHEMOTAXIS_TRANSDUC_2"/>
    <property type="match status" value="1"/>
</dbReference>
<sequence>MHSNARQSVAPATDSNTQGNSTIDQVKQLVAGLNDRWTEISKVSEVIKQIAKNTNLVALNAAIEAARAGELGRGFAVVADEVRRLATQSANATADIGNVVATIRQESERALADVQRAESAAREETAEVLLAREANLLQNQFAVMAAALYGLKNFILGLHARGFGPQREQVDAVMQQYLAQNPDLLAFACAAEPNALDQRDAEFASQSGYDHTGRIMAYWNRGAGSIQRECLVGYDGDWYELPRRKGRDVFLEPYEYTVAGNTVLMTSFMTPMQAGGRFLGILGADYSLQQLQERLSQQKPFGNGHYALLSNAGNYVTHPNAQRLGDAASDLPVEARSVIREGKQLRFRGPGNTRCLLHPIFVGNCNAPWSLMLQFDPAEQ</sequence>
<dbReference type="Proteomes" id="UP001519667">
    <property type="component" value="Unassembled WGS sequence"/>
</dbReference>
<evidence type="ECO:0000256" key="9">
    <source>
        <dbReference type="PROSITE-ProRule" id="PRU00284"/>
    </source>
</evidence>
<keyword evidence="4" id="KW-0812">Transmembrane</keyword>
<dbReference type="PANTHER" id="PTHR32089:SF112">
    <property type="entry name" value="LYSOZYME-LIKE PROTEIN-RELATED"/>
    <property type="match status" value="1"/>
</dbReference>
<feature type="domain" description="Methyl-accepting transducer" evidence="12">
    <location>
        <begin position="1"/>
        <end position="123"/>
    </location>
</feature>
<evidence type="ECO:0000256" key="8">
    <source>
        <dbReference type="ARBA" id="ARBA00029447"/>
    </source>
</evidence>
<gene>
    <name evidence="13" type="ORF">J7302_19365</name>
</gene>
<evidence type="ECO:0000256" key="7">
    <source>
        <dbReference type="ARBA" id="ARBA00023224"/>
    </source>
</evidence>
<comment type="similarity">
    <text evidence="8">Belongs to the methyl-accepting chemotaxis (MCP) protein family.</text>
</comment>
<evidence type="ECO:0000256" key="10">
    <source>
        <dbReference type="SAM" id="Coils"/>
    </source>
</evidence>
<protein>
    <submittedName>
        <fullName evidence="13">Chemotaxis protein</fullName>
    </submittedName>
</protein>
<dbReference type="InterPro" id="IPR004090">
    <property type="entry name" value="Chemotax_Me-accpt_rcpt"/>
</dbReference>
<comment type="subcellular location">
    <subcellularLocation>
        <location evidence="1">Cell membrane</location>
        <topology evidence="1">Multi-pass membrane protein</topology>
    </subcellularLocation>
</comment>
<dbReference type="Pfam" id="PF00015">
    <property type="entry name" value="MCPsignal"/>
    <property type="match status" value="1"/>
</dbReference>
<evidence type="ECO:0000256" key="2">
    <source>
        <dbReference type="ARBA" id="ARBA00022475"/>
    </source>
</evidence>
<evidence type="ECO:0000256" key="11">
    <source>
        <dbReference type="SAM" id="MobiDB-lite"/>
    </source>
</evidence>
<keyword evidence="10" id="KW-0175">Coiled coil</keyword>
<dbReference type="EMBL" id="JAGTIS010000011">
    <property type="protein sequence ID" value="MBT8768271.1"/>
    <property type="molecule type" value="Genomic_DNA"/>
</dbReference>
<evidence type="ECO:0000313" key="14">
    <source>
        <dbReference type="Proteomes" id="UP001519667"/>
    </source>
</evidence>
<dbReference type="SUPFAM" id="SSF58104">
    <property type="entry name" value="Methyl-accepting chemotaxis protein (MCP) signaling domain"/>
    <property type="match status" value="1"/>
</dbReference>
<dbReference type="CDD" id="cd12913">
    <property type="entry name" value="PDC1_MCP_like"/>
    <property type="match status" value="1"/>
</dbReference>
<keyword evidence="7 9" id="KW-0807">Transducer</keyword>
<dbReference type="InterPro" id="IPR033479">
    <property type="entry name" value="dCache_1"/>
</dbReference>
<name>A0ABS5XKQ0_9GAMM</name>